<feature type="region of interest" description="Disordered" evidence="2">
    <location>
        <begin position="336"/>
        <end position="356"/>
    </location>
</feature>
<reference evidence="3 4" key="1">
    <citation type="submission" date="2018-10" db="EMBL/GenBank/DDBJ databases">
        <title>Draft genome sequence for the type isolate of Erwinia psidii, agent causal of bacterial blight in guava (Psidium guajava) and wilt and die-back of Eucalyptus spp.</title>
        <authorList>
            <person name="Hermenegildo P.S."/>
            <person name="Santos S.A."/>
            <person name="Guimaraes L.M.S."/>
            <person name="Vidigal P.M.P."/>
            <person name="Pereira I.C."/>
            <person name="Badel J.L."/>
            <person name="Alfenas-Zerbini P."/>
            <person name="Ferreira M.A.S.V."/>
            <person name="Alfenas A.C."/>
        </authorList>
    </citation>
    <scope>NUCLEOTIDE SEQUENCE [LARGE SCALE GENOMIC DNA]</scope>
    <source>
        <strain evidence="3 4">IBSBF 435</strain>
    </source>
</reference>
<organism evidence="3 4">
    <name type="scientific">Erwinia psidii</name>
    <dbReference type="NCBI Taxonomy" id="69224"/>
    <lineage>
        <taxon>Bacteria</taxon>
        <taxon>Pseudomonadati</taxon>
        <taxon>Pseudomonadota</taxon>
        <taxon>Gammaproteobacteria</taxon>
        <taxon>Enterobacterales</taxon>
        <taxon>Erwiniaceae</taxon>
        <taxon>Erwinia</taxon>
    </lineage>
</organism>
<evidence type="ECO:0000313" key="3">
    <source>
        <dbReference type="EMBL" id="RQM39132.1"/>
    </source>
</evidence>
<feature type="region of interest" description="Disordered" evidence="2">
    <location>
        <begin position="285"/>
        <end position="312"/>
    </location>
</feature>
<gene>
    <name evidence="3" type="ORF">EB241_05085</name>
</gene>
<keyword evidence="4" id="KW-1185">Reference proteome</keyword>
<name>A0A3N6TV53_9GAMM</name>
<protein>
    <submittedName>
        <fullName evidence="3">Phage capsid protein</fullName>
    </submittedName>
</protein>
<accession>A0A3N6TV53</accession>
<feature type="compositionally biased region" description="Basic residues" evidence="2">
    <location>
        <begin position="292"/>
        <end position="301"/>
    </location>
</feature>
<dbReference type="InterPro" id="IPR009228">
    <property type="entry name" value="Capsid_scaffold_GpO"/>
</dbReference>
<evidence type="ECO:0000256" key="2">
    <source>
        <dbReference type="SAM" id="MobiDB-lite"/>
    </source>
</evidence>
<feature type="coiled-coil region" evidence="1">
    <location>
        <begin position="197"/>
        <end position="254"/>
    </location>
</feature>
<comment type="caution">
    <text evidence="3">The sequence shown here is derived from an EMBL/GenBank/DDBJ whole genome shotgun (WGS) entry which is preliminary data.</text>
</comment>
<dbReference type="Proteomes" id="UP000279457">
    <property type="component" value="Unassembled WGS sequence"/>
</dbReference>
<evidence type="ECO:0000313" key="4">
    <source>
        <dbReference type="Proteomes" id="UP000279457"/>
    </source>
</evidence>
<evidence type="ECO:0000256" key="1">
    <source>
        <dbReference type="SAM" id="Coils"/>
    </source>
</evidence>
<keyword evidence="1" id="KW-0175">Coiled coil</keyword>
<dbReference type="AlphaFoldDB" id="A0A3N6TV53"/>
<dbReference type="RefSeq" id="WP_124232113.1">
    <property type="nucleotide sequence ID" value="NZ_RHHM01000003.1"/>
</dbReference>
<dbReference type="OrthoDB" id="5625143at2"/>
<dbReference type="Pfam" id="PF05929">
    <property type="entry name" value="Phage_GPO"/>
    <property type="match status" value="1"/>
</dbReference>
<proteinExistence type="predicted"/>
<dbReference type="EMBL" id="RHHM01000003">
    <property type="protein sequence ID" value="RQM39132.1"/>
    <property type="molecule type" value="Genomic_DNA"/>
</dbReference>
<sequence>MPQATITTDWLCIATSGTAVDGRPVLPEWLHQAAEDYSRDTYTAMIWPHHPQFELGEREFTCNLGEVDELKAVDEKDVTKLYARLIPNQFLIDANQMRQKLFTSAEFWENFAGTGRTYLFGLAVTDIPASLGTQKIEFIFDNQQYEGARGSVETFSLGTLKKNQSSLWGRLFSARKKQFAASPETQRPPEGEDTKQMDELRELIEKMLVRLDALEKTASGDGKADTPAEAAADVSSLAEEIAEVADEVAEIAAEVAEKPEDEVIAAEFTAAKTRMAALMKKFAAGGNDARSRSRRHRRTHLSAHGNGRSAPAAGEDFSAIRAEMNVILEKFNTLSAAKTPLPGNGPADSQKPFSFL</sequence>